<name>A0ABS5HP93_9RHOB</name>
<organism evidence="2 3">
    <name type="scientific">Thalassovita aquimarina</name>
    <dbReference type="NCBI Taxonomy" id="2785917"/>
    <lineage>
        <taxon>Bacteria</taxon>
        <taxon>Pseudomonadati</taxon>
        <taxon>Pseudomonadota</taxon>
        <taxon>Alphaproteobacteria</taxon>
        <taxon>Rhodobacterales</taxon>
        <taxon>Roseobacteraceae</taxon>
        <taxon>Thalassovita</taxon>
    </lineage>
</organism>
<dbReference type="PROSITE" id="PS50883">
    <property type="entry name" value="EAL"/>
    <property type="match status" value="1"/>
</dbReference>
<reference evidence="2 3" key="1">
    <citation type="journal article" date="2021" name="Arch. Microbiol.">
        <title>Thalassobius aquimarinus sp. nov., isolated from the Sea of Japan seashore.</title>
        <authorList>
            <person name="Kurilenko V.V."/>
            <person name="Romanenko L.A."/>
            <person name="Chernysheva N.Y."/>
            <person name="Velansky P.V."/>
            <person name="Tekutyeva L.A."/>
            <person name="Isaeva M.P."/>
            <person name="Mikhailov V.V."/>
        </authorList>
    </citation>
    <scope>NUCLEOTIDE SEQUENCE [LARGE SCALE GENOMIC DNA]</scope>
    <source>
        <strain evidence="2 3">KMM 8518</strain>
    </source>
</reference>
<feature type="domain" description="EAL" evidence="1">
    <location>
        <begin position="28"/>
        <end position="278"/>
    </location>
</feature>
<dbReference type="Proteomes" id="UP001195941">
    <property type="component" value="Unassembled WGS sequence"/>
</dbReference>
<dbReference type="Gene3D" id="3.20.20.450">
    <property type="entry name" value="EAL domain"/>
    <property type="match status" value="1"/>
</dbReference>
<dbReference type="EMBL" id="JADMKU010000004">
    <property type="protein sequence ID" value="MBR9650729.1"/>
    <property type="molecule type" value="Genomic_DNA"/>
</dbReference>
<accession>A0ABS5HP93</accession>
<dbReference type="InterPro" id="IPR035919">
    <property type="entry name" value="EAL_sf"/>
</dbReference>
<dbReference type="PANTHER" id="PTHR33121:SF79">
    <property type="entry name" value="CYCLIC DI-GMP PHOSPHODIESTERASE PDED-RELATED"/>
    <property type="match status" value="1"/>
</dbReference>
<dbReference type="CDD" id="cd01948">
    <property type="entry name" value="EAL"/>
    <property type="match status" value="1"/>
</dbReference>
<proteinExistence type="predicted"/>
<dbReference type="InterPro" id="IPR050706">
    <property type="entry name" value="Cyclic-di-GMP_PDE-like"/>
</dbReference>
<dbReference type="SMART" id="SM00052">
    <property type="entry name" value="EAL"/>
    <property type="match status" value="1"/>
</dbReference>
<comment type="caution">
    <text evidence="2">The sequence shown here is derived from an EMBL/GenBank/DDBJ whole genome shotgun (WGS) entry which is preliminary data.</text>
</comment>
<dbReference type="Pfam" id="PF00563">
    <property type="entry name" value="EAL"/>
    <property type="match status" value="1"/>
</dbReference>
<evidence type="ECO:0000313" key="3">
    <source>
        <dbReference type="Proteomes" id="UP001195941"/>
    </source>
</evidence>
<dbReference type="PANTHER" id="PTHR33121">
    <property type="entry name" value="CYCLIC DI-GMP PHOSPHODIESTERASE PDEF"/>
    <property type="match status" value="1"/>
</dbReference>
<gene>
    <name evidence="2" type="ORF">IT775_06300</name>
</gene>
<dbReference type="SUPFAM" id="SSF141868">
    <property type="entry name" value="EAL domain-like"/>
    <property type="match status" value="1"/>
</dbReference>
<dbReference type="InterPro" id="IPR001633">
    <property type="entry name" value="EAL_dom"/>
</dbReference>
<dbReference type="RefSeq" id="WP_212700244.1">
    <property type="nucleotide sequence ID" value="NZ_JADMKU010000004.1"/>
</dbReference>
<evidence type="ECO:0000259" key="1">
    <source>
        <dbReference type="PROSITE" id="PS50883"/>
    </source>
</evidence>
<keyword evidence="3" id="KW-1185">Reference proteome</keyword>
<protein>
    <submittedName>
        <fullName evidence="2">EAL domain-containing protein</fullName>
    </submittedName>
</protein>
<sequence>MTGRKFGEFADIPEGHDNPLNYATTQRDRNVLKMVEDALRHNEAALAFQPVVEAGRPDRVAFYEGLMRVFDETERIIPAKDFIDHVENTEIGRMIDCVALEQGLEVLADAPDIRLSINMSLRSAGYPRWMESLERGLARDPTIGERLILEISEASAMMVPELVTPFMDHVRNKNIAFALDDFGAGATSLRYFREFHFDILKISGEFCRHVHRDPDNQVLISALNMVAGHFDMLTVASGIEAPEEAEWFAQHGIDCLQGYLFGAPSLKKSWRDEARRVG</sequence>
<evidence type="ECO:0000313" key="2">
    <source>
        <dbReference type="EMBL" id="MBR9650729.1"/>
    </source>
</evidence>